<keyword evidence="2" id="KW-1185">Reference proteome</keyword>
<dbReference type="EMBL" id="VIWP01000023">
    <property type="protein sequence ID" value="TWF42239.1"/>
    <property type="molecule type" value="Genomic_DNA"/>
</dbReference>
<reference evidence="1 2" key="1">
    <citation type="submission" date="2019-06" db="EMBL/GenBank/DDBJ databases">
        <title>Sorghum-associated microbial communities from plants grown in Nebraska, USA.</title>
        <authorList>
            <person name="Schachtman D."/>
        </authorList>
    </citation>
    <scope>NUCLEOTIDE SEQUENCE [LARGE SCALE GENOMIC DNA]</scope>
    <source>
        <strain evidence="1 2">1225</strain>
    </source>
</reference>
<sequence>MVAGQSIDNDVEAIHFGQEHCLTDATIELNFFDTRLHVLILVLKTADCVVELTYSDPVVENYNFFCQCVSVNGGNIVDHEFDILMEKSTHKFVVDDGDFSIQFNTFKYRRR</sequence>
<dbReference type="RefSeq" id="WP_145643786.1">
    <property type="nucleotide sequence ID" value="NZ_VIWP01000023.1"/>
</dbReference>
<evidence type="ECO:0000313" key="1">
    <source>
        <dbReference type="EMBL" id="TWF42239.1"/>
    </source>
</evidence>
<dbReference type="Proteomes" id="UP000320653">
    <property type="component" value="Unassembled WGS sequence"/>
</dbReference>
<name>A0A561PVT0_9HYPH</name>
<evidence type="ECO:0000313" key="2">
    <source>
        <dbReference type="Proteomes" id="UP000320653"/>
    </source>
</evidence>
<accession>A0A561PVT0</accession>
<proteinExistence type="predicted"/>
<protein>
    <submittedName>
        <fullName evidence="1">Uncharacterized protein</fullName>
    </submittedName>
</protein>
<gene>
    <name evidence="1" type="ORF">FHW37_12317</name>
</gene>
<comment type="caution">
    <text evidence="1">The sequence shown here is derived from an EMBL/GenBank/DDBJ whole genome shotgun (WGS) entry which is preliminary data.</text>
</comment>
<dbReference type="AlphaFoldDB" id="A0A561PVT0"/>
<organism evidence="1 2">
    <name type="scientific">Neorhizobium alkalisoli</name>
    <dbReference type="NCBI Taxonomy" id="528178"/>
    <lineage>
        <taxon>Bacteria</taxon>
        <taxon>Pseudomonadati</taxon>
        <taxon>Pseudomonadota</taxon>
        <taxon>Alphaproteobacteria</taxon>
        <taxon>Hyphomicrobiales</taxon>
        <taxon>Rhizobiaceae</taxon>
        <taxon>Rhizobium/Agrobacterium group</taxon>
        <taxon>Neorhizobium</taxon>
    </lineage>
</organism>